<keyword evidence="2" id="KW-1185">Reference proteome</keyword>
<organism evidence="1 2">
    <name type="scientific">Smallanthus sonchifolius</name>
    <dbReference type="NCBI Taxonomy" id="185202"/>
    <lineage>
        <taxon>Eukaryota</taxon>
        <taxon>Viridiplantae</taxon>
        <taxon>Streptophyta</taxon>
        <taxon>Embryophyta</taxon>
        <taxon>Tracheophyta</taxon>
        <taxon>Spermatophyta</taxon>
        <taxon>Magnoliopsida</taxon>
        <taxon>eudicotyledons</taxon>
        <taxon>Gunneridae</taxon>
        <taxon>Pentapetalae</taxon>
        <taxon>asterids</taxon>
        <taxon>campanulids</taxon>
        <taxon>Asterales</taxon>
        <taxon>Asteraceae</taxon>
        <taxon>Asteroideae</taxon>
        <taxon>Heliantheae alliance</taxon>
        <taxon>Millerieae</taxon>
        <taxon>Smallanthus</taxon>
    </lineage>
</organism>
<evidence type="ECO:0000313" key="2">
    <source>
        <dbReference type="Proteomes" id="UP001056120"/>
    </source>
</evidence>
<evidence type="ECO:0000313" key="1">
    <source>
        <dbReference type="EMBL" id="KAI3815324.1"/>
    </source>
</evidence>
<protein>
    <submittedName>
        <fullName evidence="1">Uncharacterized protein</fullName>
    </submittedName>
</protein>
<reference evidence="2" key="1">
    <citation type="journal article" date="2022" name="Mol. Ecol. Resour.">
        <title>The genomes of chicory, endive, great burdock and yacon provide insights into Asteraceae palaeo-polyploidization history and plant inulin production.</title>
        <authorList>
            <person name="Fan W."/>
            <person name="Wang S."/>
            <person name="Wang H."/>
            <person name="Wang A."/>
            <person name="Jiang F."/>
            <person name="Liu H."/>
            <person name="Zhao H."/>
            <person name="Xu D."/>
            <person name="Zhang Y."/>
        </authorList>
    </citation>
    <scope>NUCLEOTIDE SEQUENCE [LARGE SCALE GENOMIC DNA]</scope>
    <source>
        <strain evidence="2">cv. Yunnan</strain>
    </source>
</reference>
<accession>A0ACB9J4U7</accession>
<sequence>MFLLTHLHIFSLSFSQLPETLTMSSSLNRTYFSNRSYIGCISIGSCSGCIFSLINLVGQLKMHPSFFKVLKEPHNPNLILNCLMHNKSMHRLLKVSHRDWLLLGLNFALVI</sequence>
<dbReference type="EMBL" id="CM042022">
    <property type="protein sequence ID" value="KAI3815324.1"/>
    <property type="molecule type" value="Genomic_DNA"/>
</dbReference>
<gene>
    <name evidence="1" type="ORF">L1987_14987</name>
</gene>
<proteinExistence type="predicted"/>
<dbReference type="Proteomes" id="UP001056120">
    <property type="component" value="Linkage Group LG05"/>
</dbReference>
<comment type="caution">
    <text evidence="1">The sequence shown here is derived from an EMBL/GenBank/DDBJ whole genome shotgun (WGS) entry which is preliminary data.</text>
</comment>
<name>A0ACB9J4U7_9ASTR</name>
<reference evidence="1 2" key="2">
    <citation type="journal article" date="2022" name="Mol. Ecol. Resour.">
        <title>The genomes of chicory, endive, great burdock and yacon provide insights into Asteraceae paleo-polyploidization history and plant inulin production.</title>
        <authorList>
            <person name="Fan W."/>
            <person name="Wang S."/>
            <person name="Wang H."/>
            <person name="Wang A."/>
            <person name="Jiang F."/>
            <person name="Liu H."/>
            <person name="Zhao H."/>
            <person name="Xu D."/>
            <person name="Zhang Y."/>
        </authorList>
    </citation>
    <scope>NUCLEOTIDE SEQUENCE [LARGE SCALE GENOMIC DNA]</scope>
    <source>
        <strain evidence="2">cv. Yunnan</strain>
        <tissue evidence="1">Leaves</tissue>
    </source>
</reference>